<dbReference type="GO" id="GO:0015095">
    <property type="term" value="F:magnesium ion transmembrane transporter activity"/>
    <property type="evidence" value="ECO:0007669"/>
    <property type="project" value="TreeGrafter"/>
</dbReference>
<keyword evidence="4" id="KW-1003">Cell membrane</keyword>
<dbReference type="GO" id="GO:0015087">
    <property type="term" value="F:cobalt ion transmembrane transporter activity"/>
    <property type="evidence" value="ECO:0007669"/>
    <property type="project" value="TreeGrafter"/>
</dbReference>
<evidence type="ECO:0000256" key="8">
    <source>
        <dbReference type="ARBA" id="ARBA00023065"/>
    </source>
</evidence>
<dbReference type="SUPFAM" id="SSF144083">
    <property type="entry name" value="Magnesium transport protein CorA, transmembrane region"/>
    <property type="match status" value="1"/>
</dbReference>
<dbReference type="GO" id="GO:0000287">
    <property type="term" value="F:magnesium ion binding"/>
    <property type="evidence" value="ECO:0007669"/>
    <property type="project" value="TreeGrafter"/>
</dbReference>
<accession>A0A178IHQ1</accession>
<evidence type="ECO:0000256" key="3">
    <source>
        <dbReference type="ARBA" id="ARBA00022448"/>
    </source>
</evidence>
<dbReference type="InterPro" id="IPR045863">
    <property type="entry name" value="CorA_TM1_TM2"/>
</dbReference>
<reference evidence="13 14" key="1">
    <citation type="submission" date="2016-01" db="EMBL/GenBank/DDBJ databases">
        <title>High potential of lignocellulose degradation of a new Verrucomicrobia species.</title>
        <authorList>
            <person name="Wang Y."/>
            <person name="Shi Y."/>
            <person name="Qiu Z."/>
            <person name="Liu S."/>
            <person name="Yang H."/>
        </authorList>
    </citation>
    <scope>NUCLEOTIDE SEQUENCE [LARGE SCALE GENOMIC DNA]</scope>
    <source>
        <strain evidence="13 14">TSB47</strain>
    </source>
</reference>
<gene>
    <name evidence="13" type="ORF">AW736_12970</name>
</gene>
<keyword evidence="3" id="KW-0813">Transport</keyword>
<dbReference type="FunFam" id="1.20.58.340:FF:000004">
    <property type="entry name" value="Magnesium transport protein CorA"/>
    <property type="match status" value="1"/>
</dbReference>
<dbReference type="SUPFAM" id="SSF143865">
    <property type="entry name" value="CorA soluble domain-like"/>
    <property type="match status" value="1"/>
</dbReference>
<keyword evidence="14" id="KW-1185">Reference proteome</keyword>
<dbReference type="OrthoDB" id="9803416at2"/>
<evidence type="ECO:0000313" key="14">
    <source>
        <dbReference type="Proteomes" id="UP000078486"/>
    </source>
</evidence>
<evidence type="ECO:0000313" key="13">
    <source>
        <dbReference type="EMBL" id="OAM89500.1"/>
    </source>
</evidence>
<dbReference type="GO" id="GO:0050897">
    <property type="term" value="F:cobalt ion binding"/>
    <property type="evidence" value="ECO:0007669"/>
    <property type="project" value="TreeGrafter"/>
</dbReference>
<keyword evidence="9 12" id="KW-0472">Membrane</keyword>
<evidence type="ECO:0000256" key="2">
    <source>
        <dbReference type="ARBA" id="ARBA00009765"/>
    </source>
</evidence>
<dbReference type="RefSeq" id="WP_068770630.1">
    <property type="nucleotide sequence ID" value="NZ_CP109796.1"/>
</dbReference>
<dbReference type="Pfam" id="PF01544">
    <property type="entry name" value="CorA"/>
    <property type="match status" value="1"/>
</dbReference>
<evidence type="ECO:0000256" key="4">
    <source>
        <dbReference type="ARBA" id="ARBA00022475"/>
    </source>
</evidence>
<dbReference type="PANTHER" id="PTHR46494:SF1">
    <property type="entry name" value="CORA FAMILY METAL ION TRANSPORTER (EUROFUNG)"/>
    <property type="match status" value="1"/>
</dbReference>
<evidence type="ECO:0000256" key="6">
    <source>
        <dbReference type="ARBA" id="ARBA00022842"/>
    </source>
</evidence>
<dbReference type="AlphaFoldDB" id="A0A178IHQ1"/>
<name>A0A178IHQ1_9BACT</name>
<sequence length="324" mass="36725">MIQSFIFSDGRLVGSNLETEALRLVRADKGLVLWVDLHDPTVDEIKAILENVFQFHPLEIEDCATPSSLPKVEDYDDHLFIVAHGVDSTRTEGFNTTEINLFLGKDFVVSFHRAASRSIQSVIERCTRPGGTGNARGPDRIAHLILDSLVDHFKPVTDELRTELDEIEDEVLERDPENELVSKLLEVRSEINLLRQIIRPLRDVVNRLAHGDNKNIRTIMLPYFRDLRDNLIRVDETAANYADQLLISFDLYLSKSDFQANEGIKALTALTALSLPATLIGTWYGMNFDSMPELHSPLGYPIAAAVTIALTAAIWFWCKRRRWI</sequence>
<keyword evidence="8" id="KW-0406">Ion transport</keyword>
<evidence type="ECO:0000256" key="12">
    <source>
        <dbReference type="SAM" id="Phobius"/>
    </source>
</evidence>
<protein>
    <submittedName>
        <fullName evidence="13">Magnesium transporter</fullName>
    </submittedName>
</protein>
<feature type="transmembrane region" description="Helical" evidence="12">
    <location>
        <begin position="266"/>
        <end position="286"/>
    </location>
</feature>
<proteinExistence type="inferred from homology"/>
<dbReference type="Proteomes" id="UP000078486">
    <property type="component" value="Unassembled WGS sequence"/>
</dbReference>
<keyword evidence="7 12" id="KW-1133">Transmembrane helix</keyword>
<organism evidence="13 14">
    <name type="scientific">Termitidicoccus mucosus</name>
    <dbReference type="NCBI Taxonomy" id="1184151"/>
    <lineage>
        <taxon>Bacteria</taxon>
        <taxon>Pseudomonadati</taxon>
        <taxon>Verrucomicrobiota</taxon>
        <taxon>Opitutia</taxon>
        <taxon>Opitutales</taxon>
        <taxon>Opitutaceae</taxon>
        <taxon>Termitidicoccus</taxon>
    </lineage>
</organism>
<dbReference type="PANTHER" id="PTHR46494">
    <property type="entry name" value="CORA FAMILY METAL ION TRANSPORTER (EUROFUNG)"/>
    <property type="match status" value="1"/>
</dbReference>
<dbReference type="InterPro" id="IPR045861">
    <property type="entry name" value="CorA_cytoplasmic_dom"/>
</dbReference>
<evidence type="ECO:0000256" key="10">
    <source>
        <dbReference type="ARBA" id="ARBA00034269"/>
    </source>
</evidence>
<evidence type="ECO:0000256" key="9">
    <source>
        <dbReference type="ARBA" id="ARBA00023136"/>
    </source>
</evidence>
<dbReference type="Gene3D" id="3.30.460.20">
    <property type="entry name" value="CorA soluble domain-like"/>
    <property type="match status" value="1"/>
</dbReference>
<dbReference type="EMBL" id="LRRQ01000091">
    <property type="protein sequence ID" value="OAM89500.1"/>
    <property type="molecule type" value="Genomic_DNA"/>
</dbReference>
<keyword evidence="6" id="KW-0460">Magnesium</keyword>
<evidence type="ECO:0000256" key="11">
    <source>
        <dbReference type="ARBA" id="ARBA00045497"/>
    </source>
</evidence>
<dbReference type="InterPro" id="IPR002523">
    <property type="entry name" value="MgTranspt_CorA/ZnTranspt_ZntB"/>
</dbReference>
<comment type="subcellular location">
    <subcellularLocation>
        <location evidence="1">Cell membrane</location>
        <topology evidence="1">Multi-pass membrane protein</topology>
    </subcellularLocation>
</comment>
<comment type="catalytic activity">
    <reaction evidence="10">
        <text>Mg(2+)(in) = Mg(2+)(out)</text>
        <dbReference type="Rhea" id="RHEA:29827"/>
        <dbReference type="ChEBI" id="CHEBI:18420"/>
    </reaction>
</comment>
<comment type="caution">
    <text evidence="13">The sequence shown here is derived from an EMBL/GenBank/DDBJ whole genome shotgun (WGS) entry which is preliminary data.</text>
</comment>
<evidence type="ECO:0000256" key="1">
    <source>
        <dbReference type="ARBA" id="ARBA00004651"/>
    </source>
</evidence>
<dbReference type="CDD" id="cd12822">
    <property type="entry name" value="TmCorA-like"/>
    <property type="match status" value="1"/>
</dbReference>
<comment type="function">
    <text evidence="11">Mediates influx of magnesium ions. Alternates between open and closed states. Activated by low cytoplasmic Mg(2+) levels. Inactive when cytoplasmic Mg(2+) levels are high.</text>
</comment>
<dbReference type="STRING" id="1184151.AW736_12970"/>
<evidence type="ECO:0000256" key="7">
    <source>
        <dbReference type="ARBA" id="ARBA00022989"/>
    </source>
</evidence>
<evidence type="ECO:0000256" key="5">
    <source>
        <dbReference type="ARBA" id="ARBA00022692"/>
    </source>
</evidence>
<keyword evidence="5 12" id="KW-0812">Transmembrane</keyword>
<feature type="transmembrane region" description="Helical" evidence="12">
    <location>
        <begin position="298"/>
        <end position="318"/>
    </location>
</feature>
<dbReference type="GO" id="GO:0005886">
    <property type="term" value="C:plasma membrane"/>
    <property type="evidence" value="ECO:0007669"/>
    <property type="project" value="UniProtKB-SubCell"/>
</dbReference>
<comment type="similarity">
    <text evidence="2">Belongs to the CorA metal ion transporter (MIT) (TC 1.A.35) family.</text>
</comment>
<dbReference type="Gene3D" id="1.20.58.340">
    <property type="entry name" value="Magnesium transport protein CorA, transmembrane region"/>
    <property type="match status" value="2"/>
</dbReference>